<evidence type="ECO:0000313" key="3">
    <source>
        <dbReference type="Proteomes" id="UP000231823"/>
    </source>
</evidence>
<evidence type="ECO:0000256" key="1">
    <source>
        <dbReference type="SAM" id="Phobius"/>
    </source>
</evidence>
<name>A0A2K8SCX5_9MOLU</name>
<organism evidence="2 3">
    <name type="scientific">Spiroplasma floricola 23-6</name>
    <dbReference type="NCBI Taxonomy" id="1336749"/>
    <lineage>
        <taxon>Bacteria</taxon>
        <taxon>Bacillati</taxon>
        <taxon>Mycoplasmatota</taxon>
        <taxon>Mollicutes</taxon>
        <taxon>Entomoplasmatales</taxon>
        <taxon>Spiroplasmataceae</taxon>
        <taxon>Spiroplasma</taxon>
    </lineage>
</organism>
<keyword evidence="3" id="KW-1185">Reference proteome</keyword>
<feature type="transmembrane region" description="Helical" evidence="1">
    <location>
        <begin position="609"/>
        <end position="629"/>
    </location>
</feature>
<feature type="transmembrane region" description="Helical" evidence="1">
    <location>
        <begin position="123"/>
        <end position="146"/>
    </location>
</feature>
<feature type="transmembrane region" description="Helical" evidence="1">
    <location>
        <begin position="71"/>
        <end position="93"/>
    </location>
</feature>
<keyword evidence="1" id="KW-1133">Transmembrane helix</keyword>
<dbReference type="OrthoDB" id="387698at2"/>
<dbReference type="AlphaFoldDB" id="A0A2K8SCX5"/>
<protein>
    <submittedName>
        <fullName evidence="2">ABC transporter permease</fullName>
    </submittedName>
</protein>
<dbReference type="RefSeq" id="WP_100916158.1">
    <property type="nucleotide sequence ID" value="NZ_CP025057.1"/>
</dbReference>
<keyword evidence="1" id="KW-0472">Membrane</keyword>
<keyword evidence="1" id="KW-0812">Transmembrane</keyword>
<dbReference type="Proteomes" id="UP000231823">
    <property type="component" value="Chromosome"/>
</dbReference>
<evidence type="ECO:0000313" key="2">
    <source>
        <dbReference type="EMBL" id="AUB31165.1"/>
    </source>
</evidence>
<accession>A0A2K8SCX5</accession>
<sequence>MEQATLKLVKTQKPKKEKKFNGFKTLYLINLKRLIRNKGILATSIISMIITLIFSLTVANTMKSPETAMEIGLIMLSIGFIIQIFFFILFMIIMSTELIKKQMLDGIQNIETRSGMKFKTSFLLRWLVFITFVGGVWAINTLITILTSSSVLFKFDLISGIIFGTCIFYLFLVFFWTPIIFFITIICSIAWSVMLNIFITLVLVFSGMISSIPMLFSNDQIRNNTMVMNLNLRLEIANSFYNTFKDDENINFIFNDNEMNNQTSKFSAAINSNKSLKTQNINVTDLYYYNLISNDNIKDKRDVQILERSLYGGKPNLKYSYNSEDASVTPKNVLSGTDIFEKILNPIYEEVLKGMKSDNNKPPVSKPAYMGGFINKRETSQGFHDLAPLSKWLSKQEDTKKYASLLKWVEKIYSNYSFTLTATRPYGSYSSGSGTYEPYIFASKFISNNNQENFDDEINTEANRVYKRYPELMIINDIITETWLNTMMSRTELYRNTMYGSSSGSSFKQDEVYSTYQEWVNKSILKNNLNIFQHFSIMYGQLFGKAMNKDLIFSNSILAYSGITTGYSNYQDLNKVDIRNRSSQDQNKPLEPIFKDVKLKKKFGFSAPLAYLMYLLVSFAMMYLVYLLWSRRSKI</sequence>
<dbReference type="EMBL" id="CP025057">
    <property type="protein sequence ID" value="AUB31165.1"/>
    <property type="molecule type" value="Genomic_DNA"/>
</dbReference>
<gene>
    <name evidence="2" type="ORF">SFLOR_v1c01040</name>
</gene>
<feature type="transmembrane region" description="Helical" evidence="1">
    <location>
        <begin position="158"/>
        <end position="186"/>
    </location>
</feature>
<proteinExistence type="predicted"/>
<feature type="transmembrane region" description="Helical" evidence="1">
    <location>
        <begin position="39"/>
        <end position="59"/>
    </location>
</feature>
<dbReference type="KEGG" id="sfz:SFLOR_v1c01040"/>
<feature type="transmembrane region" description="Helical" evidence="1">
    <location>
        <begin position="193"/>
        <end position="216"/>
    </location>
</feature>
<reference evidence="2 3" key="1">
    <citation type="submission" date="2017-12" db="EMBL/GenBank/DDBJ databases">
        <title>Complete genome sequence of Spiroplasma floricola 23-6 (ATCC 29989).</title>
        <authorList>
            <person name="Tsai Y.-M."/>
            <person name="Wu P.-S."/>
            <person name="Lo W.-S."/>
            <person name="Kuo C.-H."/>
        </authorList>
    </citation>
    <scope>NUCLEOTIDE SEQUENCE [LARGE SCALE GENOMIC DNA]</scope>
    <source>
        <strain evidence="2 3">23-6</strain>
    </source>
</reference>